<evidence type="ECO:0000256" key="1">
    <source>
        <dbReference type="SAM" id="MobiDB-lite"/>
    </source>
</evidence>
<sequence length="70" mass="7662">MTEFYGSWSDGRPDGDGEGLEMEETVVETITTTTTRKMVPSGRSAAISGHLTRASPEVKAIRSRQMSTRL</sequence>
<dbReference type="AlphaFoldDB" id="A0A194QHK8"/>
<name>A0A194QHK8_PAPXU</name>
<organism evidence="2 3">
    <name type="scientific">Papilio xuthus</name>
    <name type="common">Asian swallowtail butterfly</name>
    <dbReference type="NCBI Taxonomy" id="66420"/>
    <lineage>
        <taxon>Eukaryota</taxon>
        <taxon>Metazoa</taxon>
        <taxon>Ecdysozoa</taxon>
        <taxon>Arthropoda</taxon>
        <taxon>Hexapoda</taxon>
        <taxon>Insecta</taxon>
        <taxon>Pterygota</taxon>
        <taxon>Neoptera</taxon>
        <taxon>Endopterygota</taxon>
        <taxon>Lepidoptera</taxon>
        <taxon>Glossata</taxon>
        <taxon>Ditrysia</taxon>
        <taxon>Papilionoidea</taxon>
        <taxon>Papilionidae</taxon>
        <taxon>Papilioninae</taxon>
        <taxon>Papilio</taxon>
    </lineage>
</organism>
<keyword evidence="3" id="KW-1185">Reference proteome</keyword>
<dbReference type="Proteomes" id="UP000053268">
    <property type="component" value="Unassembled WGS sequence"/>
</dbReference>
<evidence type="ECO:0000313" key="2">
    <source>
        <dbReference type="EMBL" id="KPJ02931.1"/>
    </source>
</evidence>
<feature type="region of interest" description="Disordered" evidence="1">
    <location>
        <begin position="43"/>
        <end position="70"/>
    </location>
</feature>
<protein>
    <submittedName>
        <fullName evidence="2">Uncharacterized protein</fullName>
    </submittedName>
</protein>
<reference evidence="2 3" key="1">
    <citation type="journal article" date="2015" name="Nat. Commun.">
        <title>Outbred genome sequencing and CRISPR/Cas9 gene editing in butterflies.</title>
        <authorList>
            <person name="Li X."/>
            <person name="Fan D."/>
            <person name="Zhang W."/>
            <person name="Liu G."/>
            <person name="Zhang L."/>
            <person name="Zhao L."/>
            <person name="Fang X."/>
            <person name="Chen L."/>
            <person name="Dong Y."/>
            <person name="Chen Y."/>
            <person name="Ding Y."/>
            <person name="Zhao R."/>
            <person name="Feng M."/>
            <person name="Zhu Y."/>
            <person name="Feng Y."/>
            <person name="Jiang X."/>
            <person name="Zhu D."/>
            <person name="Xiang H."/>
            <person name="Feng X."/>
            <person name="Li S."/>
            <person name="Wang J."/>
            <person name="Zhang G."/>
            <person name="Kronforst M.R."/>
            <person name="Wang W."/>
        </authorList>
    </citation>
    <scope>NUCLEOTIDE SEQUENCE [LARGE SCALE GENOMIC DNA]</scope>
    <source>
        <strain evidence="2">Ya'a_city_454_Px</strain>
        <tissue evidence="2">Whole body</tissue>
    </source>
</reference>
<gene>
    <name evidence="2" type="ORF">RR46_02858</name>
</gene>
<evidence type="ECO:0000313" key="3">
    <source>
        <dbReference type="Proteomes" id="UP000053268"/>
    </source>
</evidence>
<dbReference type="EMBL" id="KQ459220">
    <property type="protein sequence ID" value="KPJ02931.1"/>
    <property type="molecule type" value="Genomic_DNA"/>
</dbReference>
<proteinExistence type="predicted"/>
<accession>A0A194QHK8</accession>